<gene>
    <name evidence="2" type="ORF">SAMN05421828_11278</name>
</gene>
<feature type="transmembrane region" description="Helical" evidence="1">
    <location>
        <begin position="20"/>
        <end position="40"/>
    </location>
</feature>
<dbReference type="RefSeq" id="WP_029312168.1">
    <property type="nucleotide sequence ID" value="NZ_DAOMCH010000036.1"/>
</dbReference>
<feature type="transmembrane region" description="Helical" evidence="1">
    <location>
        <begin position="52"/>
        <end position="71"/>
    </location>
</feature>
<dbReference type="AlphaFoldDB" id="A0A8G2CL85"/>
<evidence type="ECO:0000313" key="2">
    <source>
        <dbReference type="EMBL" id="SIQ95459.1"/>
    </source>
</evidence>
<comment type="caution">
    <text evidence="2">The sequence shown here is derived from an EMBL/GenBank/DDBJ whole genome shotgun (WGS) entry which is preliminary data.</text>
</comment>
<sequence>MKRIFAELISDSNGRADELAVLSIIGVLSFIGLELFAVLVRHQAFEPERFGMGLGSAIAAGAIGMGLSSRFGG</sequence>
<dbReference type="EMBL" id="FTNE01000012">
    <property type="protein sequence ID" value="SIQ95459.1"/>
    <property type="molecule type" value="Genomic_DNA"/>
</dbReference>
<keyword evidence="1" id="KW-1133">Transmembrane helix</keyword>
<name>A0A8G2CL85_ACIRU</name>
<evidence type="ECO:0000256" key="1">
    <source>
        <dbReference type="SAM" id="Phobius"/>
    </source>
</evidence>
<reference evidence="2 3" key="1">
    <citation type="submission" date="2017-01" db="EMBL/GenBank/DDBJ databases">
        <authorList>
            <person name="Varghese N."/>
            <person name="Submissions S."/>
        </authorList>
    </citation>
    <scope>NUCLEOTIDE SEQUENCE [LARGE SCALE GENOMIC DNA]</scope>
    <source>
        <strain evidence="2 3">ATCC 35905</strain>
    </source>
</reference>
<keyword evidence="1" id="KW-0472">Membrane</keyword>
<proteinExistence type="predicted"/>
<keyword evidence="1" id="KW-0812">Transmembrane</keyword>
<evidence type="ECO:0000313" key="3">
    <source>
        <dbReference type="Proteomes" id="UP000186308"/>
    </source>
</evidence>
<accession>A0A8G2CL85</accession>
<keyword evidence="3" id="KW-1185">Reference proteome</keyword>
<organism evidence="2 3">
    <name type="scientific">Acidiphilium rubrum</name>
    <dbReference type="NCBI Taxonomy" id="526"/>
    <lineage>
        <taxon>Bacteria</taxon>
        <taxon>Pseudomonadati</taxon>
        <taxon>Pseudomonadota</taxon>
        <taxon>Alphaproteobacteria</taxon>
        <taxon>Acetobacterales</taxon>
        <taxon>Acidocellaceae</taxon>
        <taxon>Acidiphilium</taxon>
    </lineage>
</organism>
<dbReference type="Proteomes" id="UP000186308">
    <property type="component" value="Unassembled WGS sequence"/>
</dbReference>
<protein>
    <submittedName>
        <fullName evidence="2">Uncharacterized protein</fullName>
    </submittedName>
</protein>